<gene>
    <name evidence="4" type="ORF">QYF61_007080</name>
</gene>
<dbReference type="GO" id="GO:0004190">
    <property type="term" value="F:aspartic-type endopeptidase activity"/>
    <property type="evidence" value="ECO:0007669"/>
    <property type="project" value="InterPro"/>
</dbReference>
<feature type="compositionally biased region" description="Basic and acidic residues" evidence="2">
    <location>
        <begin position="7"/>
        <end position="22"/>
    </location>
</feature>
<dbReference type="InterPro" id="IPR001969">
    <property type="entry name" value="Aspartic_peptidase_AS"/>
</dbReference>
<evidence type="ECO:0000256" key="2">
    <source>
        <dbReference type="SAM" id="MobiDB-lite"/>
    </source>
</evidence>
<dbReference type="CDD" id="cd00303">
    <property type="entry name" value="retropepsin_like"/>
    <property type="match status" value="1"/>
</dbReference>
<dbReference type="InterPro" id="IPR001995">
    <property type="entry name" value="Peptidase_A2_cat"/>
</dbReference>
<dbReference type="InterPro" id="IPR051320">
    <property type="entry name" value="Viral_Replic_Matur_Polypro"/>
</dbReference>
<feature type="domain" description="Peptidase A2" evidence="3">
    <location>
        <begin position="70"/>
        <end position="146"/>
    </location>
</feature>
<dbReference type="GO" id="GO:0006508">
    <property type="term" value="P:proteolysis"/>
    <property type="evidence" value="ECO:0007669"/>
    <property type="project" value="InterPro"/>
</dbReference>
<protein>
    <recommendedName>
        <fullName evidence="3">Peptidase A2 domain-containing protein</fullName>
    </recommendedName>
</protein>
<dbReference type="SUPFAM" id="SSF56672">
    <property type="entry name" value="DNA/RNA polymerases"/>
    <property type="match status" value="1"/>
</dbReference>
<dbReference type="InterPro" id="IPR021109">
    <property type="entry name" value="Peptidase_aspartic_dom_sf"/>
</dbReference>
<reference evidence="4 5" key="1">
    <citation type="journal article" date="2023" name="J. Hered.">
        <title>Chromosome-level genome of the wood stork (Mycteria americana) provides insight into avian chromosome evolution.</title>
        <authorList>
            <person name="Flamio R. Jr."/>
            <person name="Ramstad K.M."/>
        </authorList>
    </citation>
    <scope>NUCLEOTIDE SEQUENCE [LARGE SCALE GENOMIC DNA]</scope>
    <source>
        <strain evidence="4">JAX WOST 10</strain>
    </source>
</reference>
<feature type="region of interest" description="Disordered" evidence="2">
    <location>
        <begin position="1"/>
        <end position="28"/>
    </location>
</feature>
<sequence>MGWDDAPTEKQNLKPRGGDHKGGTAGHEVKKRVVSGRQLGLPVRKVEAYQWINDNGPYILIPVGPQRQLVKFLIDTGAQISLLTQQDAEKLGIRPRRQRVKITSVNGVSVQCQTAKVNLWLPGEKRMSSTRFAIKDHHENILGFDVLNGRTWRLPNGSVWSFGSNMDPSPARNREAAVRALRAAPAVPESKIANIPQYPISAAARNGISEVIADLEKRQISSRTHSPHNSPVWPVRKPDGRWRLTVDYRRLNANTAPLTAAVPNIANLTATLQAAAHPWMAALDYLIQTSFKYLQGWRLNHFPGQSVPMLDNPLGEEKFPNIQSKPPLAQLEAISSCPMACYLGEETDPHLSTTSFQVVVESNEVSPQPPFLQAKQSQLPQLLLIRLKIKKQAFFITAPDARGIVPPS</sequence>
<accession>A0AAN7N494</accession>
<keyword evidence="5" id="KW-1185">Reference proteome</keyword>
<dbReference type="PANTHER" id="PTHR33064">
    <property type="entry name" value="POL PROTEIN"/>
    <property type="match status" value="1"/>
</dbReference>
<dbReference type="Gene3D" id="2.40.70.10">
    <property type="entry name" value="Acid Proteases"/>
    <property type="match status" value="1"/>
</dbReference>
<dbReference type="PROSITE" id="PS00141">
    <property type="entry name" value="ASP_PROTEASE"/>
    <property type="match status" value="1"/>
</dbReference>
<dbReference type="Pfam" id="PF13975">
    <property type="entry name" value="gag-asp_proteas"/>
    <property type="match status" value="1"/>
</dbReference>
<evidence type="ECO:0000313" key="5">
    <source>
        <dbReference type="Proteomes" id="UP001333110"/>
    </source>
</evidence>
<dbReference type="Gene3D" id="3.10.10.10">
    <property type="entry name" value="HIV Type 1 Reverse Transcriptase, subunit A, domain 1"/>
    <property type="match status" value="1"/>
</dbReference>
<feature type="non-terminal residue" evidence="4">
    <location>
        <position position="408"/>
    </location>
</feature>
<dbReference type="InterPro" id="IPR043502">
    <property type="entry name" value="DNA/RNA_pol_sf"/>
</dbReference>
<dbReference type="EMBL" id="JAUNZN010000006">
    <property type="protein sequence ID" value="KAK4819569.1"/>
    <property type="molecule type" value="Genomic_DNA"/>
</dbReference>
<evidence type="ECO:0000256" key="1">
    <source>
        <dbReference type="ARBA" id="ARBA00022801"/>
    </source>
</evidence>
<organism evidence="4 5">
    <name type="scientific">Mycteria americana</name>
    <name type="common">Wood stork</name>
    <dbReference type="NCBI Taxonomy" id="33587"/>
    <lineage>
        <taxon>Eukaryota</taxon>
        <taxon>Metazoa</taxon>
        <taxon>Chordata</taxon>
        <taxon>Craniata</taxon>
        <taxon>Vertebrata</taxon>
        <taxon>Euteleostomi</taxon>
        <taxon>Archelosauria</taxon>
        <taxon>Archosauria</taxon>
        <taxon>Dinosauria</taxon>
        <taxon>Saurischia</taxon>
        <taxon>Theropoda</taxon>
        <taxon>Coelurosauria</taxon>
        <taxon>Aves</taxon>
        <taxon>Neognathae</taxon>
        <taxon>Neoaves</taxon>
        <taxon>Aequornithes</taxon>
        <taxon>Ciconiiformes</taxon>
        <taxon>Ciconiidae</taxon>
        <taxon>Mycteria</taxon>
    </lineage>
</organism>
<dbReference type="AlphaFoldDB" id="A0AAN7N494"/>
<proteinExistence type="predicted"/>
<dbReference type="PANTHER" id="PTHR33064:SF29">
    <property type="entry name" value="PEPTIDASE A2 DOMAIN-CONTAINING PROTEIN-RELATED"/>
    <property type="match status" value="1"/>
</dbReference>
<dbReference type="PROSITE" id="PS50175">
    <property type="entry name" value="ASP_PROT_RETROV"/>
    <property type="match status" value="1"/>
</dbReference>
<evidence type="ECO:0000313" key="4">
    <source>
        <dbReference type="EMBL" id="KAK4819569.1"/>
    </source>
</evidence>
<keyword evidence="1" id="KW-0378">Hydrolase</keyword>
<evidence type="ECO:0000259" key="3">
    <source>
        <dbReference type="PROSITE" id="PS50175"/>
    </source>
</evidence>
<dbReference type="Proteomes" id="UP001333110">
    <property type="component" value="Unassembled WGS sequence"/>
</dbReference>
<name>A0AAN7N494_MYCAM</name>
<dbReference type="SUPFAM" id="SSF50630">
    <property type="entry name" value="Acid proteases"/>
    <property type="match status" value="1"/>
</dbReference>
<comment type="caution">
    <text evidence="4">The sequence shown here is derived from an EMBL/GenBank/DDBJ whole genome shotgun (WGS) entry which is preliminary data.</text>
</comment>